<sequence>MCIITGGIIVVLAVTCFVHYKRRASRRRIEYLTGQSSSRMSGDRSFERRAMLSSAKKCGNIDDGNGSATRTKLSRIRSGKKSSAKTQSSIRVAVAASSSRRPETKHMR</sequence>
<dbReference type="Proteomes" id="UP000887565">
    <property type="component" value="Unplaced"/>
</dbReference>
<proteinExistence type="predicted"/>
<accession>A0A915J253</accession>
<dbReference type="WBParaSite" id="nRc.2.0.1.t20194-RA">
    <property type="protein sequence ID" value="nRc.2.0.1.t20194-RA"/>
    <property type="gene ID" value="nRc.2.0.1.g20194"/>
</dbReference>
<evidence type="ECO:0000256" key="1">
    <source>
        <dbReference type="SAM" id="MobiDB-lite"/>
    </source>
</evidence>
<evidence type="ECO:0000313" key="3">
    <source>
        <dbReference type="WBParaSite" id="nRc.2.0.1.t20194-RA"/>
    </source>
</evidence>
<feature type="region of interest" description="Disordered" evidence="1">
    <location>
        <begin position="57"/>
        <end position="108"/>
    </location>
</feature>
<organism evidence="2 3">
    <name type="scientific">Romanomermis culicivorax</name>
    <name type="common">Nematode worm</name>
    <dbReference type="NCBI Taxonomy" id="13658"/>
    <lineage>
        <taxon>Eukaryota</taxon>
        <taxon>Metazoa</taxon>
        <taxon>Ecdysozoa</taxon>
        <taxon>Nematoda</taxon>
        <taxon>Enoplea</taxon>
        <taxon>Dorylaimia</taxon>
        <taxon>Mermithida</taxon>
        <taxon>Mermithoidea</taxon>
        <taxon>Mermithidae</taxon>
        <taxon>Romanomermis</taxon>
    </lineage>
</organism>
<name>A0A915J253_ROMCU</name>
<evidence type="ECO:0000313" key="2">
    <source>
        <dbReference type="Proteomes" id="UP000887565"/>
    </source>
</evidence>
<feature type="compositionally biased region" description="Low complexity" evidence="1">
    <location>
        <begin position="88"/>
        <end position="99"/>
    </location>
</feature>
<dbReference type="AlphaFoldDB" id="A0A915J253"/>
<protein>
    <submittedName>
        <fullName evidence="3">Secreted protein</fullName>
    </submittedName>
</protein>
<keyword evidence="2" id="KW-1185">Reference proteome</keyword>
<feature type="compositionally biased region" description="Basic residues" evidence="1">
    <location>
        <begin position="72"/>
        <end position="83"/>
    </location>
</feature>
<reference evidence="3" key="1">
    <citation type="submission" date="2022-11" db="UniProtKB">
        <authorList>
            <consortium name="WormBaseParasite"/>
        </authorList>
    </citation>
    <scope>IDENTIFICATION</scope>
</reference>